<sequence length="508" mass="56692">MRSPRLTGSYLTQQPPTTTYASAITTTTPGTYIFDDGDGLGVAYLISMNGIGNCGATVPGQPQNPVRHSTTRVFYSPDELGNASDQAFSADAEVLYTFLSTSQCRRYYMSHYFDDLERNCDPEQDELCGNCLRRGVGSVGDLSRFGIGTEPINMPSDSPDLIPSGNVEQQDKDMTDEWSRPKRCDSGTPFHLGKQTKGRKVVPKAIIVDDTDSEEEASMPTKKMAKQLFDKEQNKRNLVFDDLVSATKATQASGTVPVESRLAKPPTHSVIVDAKKPAPSPLRSGTQVSHASLNRSPGSFRVIEKSKGETSGFSSLPKQKGSLRGGQGRIFSPTKTTFDDRRNQDKLRKARKHWERTYGHGPVRNQSALTDNKENEDPMWTSQYCEWRRKINLEAYSCCFSCTLPAKLCSSAKSGDGCAYGRDRIAPVAFMTLFIADLREEVEKLMGVPFDLDGYNWWLRGKIDFYGQEGANIMRVFEIVIDFPDRIFNVNIRRCTKIRYHIGLDLKP</sequence>
<feature type="compositionally biased region" description="Basic and acidic residues" evidence="1">
    <location>
        <begin position="174"/>
        <end position="185"/>
    </location>
</feature>
<name>A0A3N4KA19_9PEZI</name>
<dbReference type="InParanoid" id="A0A3N4KA19"/>
<keyword evidence="3" id="KW-1185">Reference proteome</keyword>
<feature type="region of interest" description="Disordered" evidence="1">
    <location>
        <begin position="272"/>
        <end position="293"/>
    </location>
</feature>
<evidence type="ECO:0000313" key="3">
    <source>
        <dbReference type="Proteomes" id="UP000277580"/>
    </source>
</evidence>
<dbReference type="EMBL" id="ML119185">
    <property type="protein sequence ID" value="RPB07356.1"/>
    <property type="molecule type" value="Genomic_DNA"/>
</dbReference>
<feature type="region of interest" description="Disordered" evidence="1">
    <location>
        <begin position="174"/>
        <end position="196"/>
    </location>
</feature>
<protein>
    <submittedName>
        <fullName evidence="2">Uncharacterized protein</fullName>
    </submittedName>
</protein>
<accession>A0A3N4KA19</accession>
<proteinExistence type="predicted"/>
<dbReference type="Proteomes" id="UP000277580">
    <property type="component" value="Unassembled WGS sequence"/>
</dbReference>
<reference evidence="2 3" key="1">
    <citation type="journal article" date="2018" name="Nat. Ecol. Evol.">
        <title>Pezizomycetes genomes reveal the molecular basis of ectomycorrhizal truffle lifestyle.</title>
        <authorList>
            <person name="Murat C."/>
            <person name="Payen T."/>
            <person name="Noel B."/>
            <person name="Kuo A."/>
            <person name="Morin E."/>
            <person name="Chen J."/>
            <person name="Kohler A."/>
            <person name="Krizsan K."/>
            <person name="Balestrini R."/>
            <person name="Da Silva C."/>
            <person name="Montanini B."/>
            <person name="Hainaut M."/>
            <person name="Levati E."/>
            <person name="Barry K.W."/>
            <person name="Belfiori B."/>
            <person name="Cichocki N."/>
            <person name="Clum A."/>
            <person name="Dockter R.B."/>
            <person name="Fauchery L."/>
            <person name="Guy J."/>
            <person name="Iotti M."/>
            <person name="Le Tacon F."/>
            <person name="Lindquist E.A."/>
            <person name="Lipzen A."/>
            <person name="Malagnac F."/>
            <person name="Mello A."/>
            <person name="Molinier V."/>
            <person name="Miyauchi S."/>
            <person name="Poulain J."/>
            <person name="Riccioni C."/>
            <person name="Rubini A."/>
            <person name="Sitrit Y."/>
            <person name="Splivallo R."/>
            <person name="Traeger S."/>
            <person name="Wang M."/>
            <person name="Zifcakova L."/>
            <person name="Wipf D."/>
            <person name="Zambonelli A."/>
            <person name="Paolocci F."/>
            <person name="Nowrousian M."/>
            <person name="Ottonello S."/>
            <person name="Baldrian P."/>
            <person name="Spatafora J.W."/>
            <person name="Henrissat B."/>
            <person name="Nagy L.G."/>
            <person name="Aury J.M."/>
            <person name="Wincker P."/>
            <person name="Grigoriev I.V."/>
            <person name="Bonfante P."/>
            <person name="Martin F.M."/>
        </authorList>
    </citation>
    <scope>NUCLEOTIDE SEQUENCE [LARGE SCALE GENOMIC DNA]</scope>
    <source>
        <strain evidence="2 3">CCBAS932</strain>
    </source>
</reference>
<dbReference type="AlphaFoldDB" id="A0A3N4KA19"/>
<evidence type="ECO:0000256" key="1">
    <source>
        <dbReference type="SAM" id="MobiDB-lite"/>
    </source>
</evidence>
<organism evidence="2 3">
    <name type="scientific">Morchella conica CCBAS932</name>
    <dbReference type="NCBI Taxonomy" id="1392247"/>
    <lineage>
        <taxon>Eukaryota</taxon>
        <taxon>Fungi</taxon>
        <taxon>Dikarya</taxon>
        <taxon>Ascomycota</taxon>
        <taxon>Pezizomycotina</taxon>
        <taxon>Pezizomycetes</taxon>
        <taxon>Pezizales</taxon>
        <taxon>Morchellaceae</taxon>
        <taxon>Morchella</taxon>
    </lineage>
</organism>
<gene>
    <name evidence="2" type="ORF">P167DRAFT_549804</name>
</gene>
<feature type="compositionally biased region" description="Polar residues" evidence="1">
    <location>
        <begin position="283"/>
        <end position="293"/>
    </location>
</feature>
<feature type="region of interest" description="Disordered" evidence="1">
    <location>
        <begin position="306"/>
        <end position="343"/>
    </location>
</feature>
<evidence type="ECO:0000313" key="2">
    <source>
        <dbReference type="EMBL" id="RPB07356.1"/>
    </source>
</evidence>